<comment type="caution">
    <text evidence="2">The sequence shown here is derived from an EMBL/GenBank/DDBJ whole genome shotgun (WGS) entry which is preliminary data.</text>
</comment>
<gene>
    <name evidence="2" type="ORF">P5G50_11560</name>
</gene>
<keyword evidence="1" id="KW-0732">Signal</keyword>
<organism evidence="2 3">
    <name type="scientific">Leifsonia williamsii</name>
    <dbReference type="NCBI Taxonomy" id="3035919"/>
    <lineage>
        <taxon>Bacteria</taxon>
        <taxon>Bacillati</taxon>
        <taxon>Actinomycetota</taxon>
        <taxon>Actinomycetes</taxon>
        <taxon>Micrococcales</taxon>
        <taxon>Microbacteriaceae</taxon>
        <taxon>Leifsonia</taxon>
    </lineage>
</organism>
<evidence type="ECO:0000256" key="1">
    <source>
        <dbReference type="SAM" id="SignalP"/>
    </source>
</evidence>
<dbReference type="InterPro" id="IPR023346">
    <property type="entry name" value="Lysozyme-like_dom_sf"/>
</dbReference>
<reference evidence="2" key="1">
    <citation type="submission" date="2023-06" db="EMBL/GenBank/DDBJ databases">
        <title>MT1 and MT2 Draft Genomes of Novel Species.</title>
        <authorList>
            <person name="Venkateswaran K."/>
        </authorList>
    </citation>
    <scope>NUCLEOTIDE SEQUENCE</scope>
    <source>
        <strain evidence="2">F6_8S_P_1B</strain>
    </source>
</reference>
<dbReference type="SUPFAM" id="SSF53955">
    <property type="entry name" value="Lysozyme-like"/>
    <property type="match status" value="1"/>
</dbReference>
<dbReference type="Proteomes" id="UP001174208">
    <property type="component" value="Unassembled WGS sequence"/>
</dbReference>
<dbReference type="EMBL" id="JAROCF010000001">
    <property type="protein sequence ID" value="MDN4615087.1"/>
    <property type="molecule type" value="Genomic_DNA"/>
</dbReference>
<feature type="signal peptide" evidence="1">
    <location>
        <begin position="1"/>
        <end position="37"/>
    </location>
</feature>
<keyword evidence="3" id="KW-1185">Reference proteome</keyword>
<feature type="chain" id="PRO_5046587936" description="Secreted protein" evidence="1">
    <location>
        <begin position="38"/>
        <end position="272"/>
    </location>
</feature>
<evidence type="ECO:0000313" key="2">
    <source>
        <dbReference type="EMBL" id="MDN4615087.1"/>
    </source>
</evidence>
<evidence type="ECO:0008006" key="4">
    <source>
        <dbReference type="Google" id="ProtNLM"/>
    </source>
</evidence>
<accession>A0ABT8KD35</accession>
<proteinExistence type="predicted"/>
<sequence length="272" mass="27959">MLNTIRHTVKNNVTFGRIVTGAATVLMSASLIAPAMAAQQNEKETRELSQSTGLHHDQLGVYESIVRSRLEKEAQQTLSSAQATVSANETKTDASAAKLAIAGLGSFTKLDDSALRKSIDSTKAAADALSAAGVEADRKAAEAAAAAAAAKAAAEAAAAQAAAEAAAAANTPDSAKSVAASIASSQYGWGGDQFSCLSSLWAKESGWNYQAYNAGSGATGIPQALPGSKMASFGSDWATNATTQIKWGLDYIARSYGTPCSAWSHSESVNWY</sequence>
<evidence type="ECO:0000313" key="3">
    <source>
        <dbReference type="Proteomes" id="UP001174208"/>
    </source>
</evidence>
<protein>
    <recommendedName>
        <fullName evidence="4">Secreted protein</fullName>
    </recommendedName>
</protein>
<dbReference type="RefSeq" id="WP_301208835.1">
    <property type="nucleotide sequence ID" value="NZ_JAROCF010000001.1"/>
</dbReference>
<name>A0ABT8KD35_9MICO</name>